<dbReference type="CDD" id="cd19161">
    <property type="entry name" value="AKR_AKR15A1"/>
    <property type="match status" value="1"/>
</dbReference>
<accession>A0A7Z7FSB2</accession>
<evidence type="ECO:0000313" key="2">
    <source>
        <dbReference type="EMBL" id="SDJ81524.1"/>
    </source>
</evidence>
<dbReference type="EMBL" id="FNEW01000002">
    <property type="protein sequence ID" value="SDJ81524.1"/>
    <property type="molecule type" value="Genomic_DNA"/>
</dbReference>
<dbReference type="RefSeq" id="WP_092732474.1">
    <property type="nucleotide sequence ID" value="NZ_CAKKLR010000001.1"/>
</dbReference>
<dbReference type="AlphaFoldDB" id="A0A7Z7FSB2"/>
<evidence type="ECO:0000313" key="3">
    <source>
        <dbReference type="Proteomes" id="UP000198917"/>
    </source>
</evidence>
<dbReference type="InterPro" id="IPR036812">
    <property type="entry name" value="NAD(P)_OxRdtase_dom_sf"/>
</dbReference>
<dbReference type="Gene3D" id="3.20.20.100">
    <property type="entry name" value="NADP-dependent oxidoreductase domain"/>
    <property type="match status" value="1"/>
</dbReference>
<name>A0A7Z7FSB2_9HYPH</name>
<proteinExistence type="predicted"/>
<reference evidence="2 3" key="1">
    <citation type="submission" date="2016-10" db="EMBL/GenBank/DDBJ databases">
        <authorList>
            <person name="Varghese N."/>
            <person name="Submissions S."/>
        </authorList>
    </citation>
    <scope>NUCLEOTIDE SEQUENCE [LARGE SCALE GENOMIC DNA]</scope>
    <source>
        <strain evidence="2 3">PDC82</strain>
    </source>
</reference>
<feature type="domain" description="NADP-dependent oxidoreductase" evidence="1">
    <location>
        <begin position="15"/>
        <end position="323"/>
    </location>
</feature>
<dbReference type="GO" id="GO:0050235">
    <property type="term" value="F:pyridoxal 4-dehydrogenase activity"/>
    <property type="evidence" value="ECO:0007669"/>
    <property type="project" value="InterPro"/>
</dbReference>
<dbReference type="InterPro" id="IPR023210">
    <property type="entry name" value="NADP_OxRdtase_dom"/>
</dbReference>
<organism evidence="2 3">
    <name type="scientific">Agrobacterium fabrum</name>
    <dbReference type="NCBI Taxonomy" id="1176649"/>
    <lineage>
        <taxon>Bacteria</taxon>
        <taxon>Pseudomonadati</taxon>
        <taxon>Pseudomonadota</taxon>
        <taxon>Alphaproteobacteria</taxon>
        <taxon>Hyphomicrobiales</taxon>
        <taxon>Rhizobiaceae</taxon>
        <taxon>Rhizobium/Agrobacterium group</taxon>
        <taxon>Agrobacterium</taxon>
        <taxon>Agrobacterium tumefaciens complex</taxon>
    </lineage>
</organism>
<dbReference type="Proteomes" id="UP000198917">
    <property type="component" value="Unassembled WGS sequence"/>
</dbReference>
<evidence type="ECO:0000259" key="1">
    <source>
        <dbReference type="Pfam" id="PF00248"/>
    </source>
</evidence>
<sequence>MKTRKLGRTALSLSELSFGAAGIGNLYRSVSREDAMATLQAAWDAGIRYFDTAPYYGQGLSERRVGDFLQEKPRDEFVLSTKVGRILKPAEAGVTPDYGFVDALPFVVEYDYSYDGIMRSHELSLARLGLGSVDILYVHDLEATTLGEEAYRHHFGIFTESGIEALHELKAKGLIGAFGLGVNEVPACLNLMEIDEIDCILLAGRYTLLDRSAAARLLGRCAETGTSLVIGGVFNSGILATGAKPGATFNYNEAAPEVMERVCAMEAHAAGHGVALAAAALHFPLQNTDVASVLIGTAKPDSLRRNLSIFETAVPDAAWAGFDTLALED</sequence>
<dbReference type="Pfam" id="PF00248">
    <property type="entry name" value="Aldo_ket_red"/>
    <property type="match status" value="1"/>
</dbReference>
<comment type="caution">
    <text evidence="2">The sequence shown here is derived from an EMBL/GenBank/DDBJ whole genome shotgun (WGS) entry which is preliminary data.</text>
</comment>
<dbReference type="PANTHER" id="PTHR42686">
    <property type="entry name" value="GH17980P-RELATED"/>
    <property type="match status" value="1"/>
</dbReference>
<dbReference type="InterPro" id="IPR044478">
    <property type="entry name" value="Pld1-like"/>
</dbReference>
<dbReference type="PANTHER" id="PTHR42686:SF1">
    <property type="entry name" value="GH17980P-RELATED"/>
    <property type="match status" value="1"/>
</dbReference>
<dbReference type="GO" id="GO:0005829">
    <property type="term" value="C:cytosol"/>
    <property type="evidence" value="ECO:0007669"/>
    <property type="project" value="TreeGrafter"/>
</dbReference>
<dbReference type="InterPro" id="IPR020471">
    <property type="entry name" value="AKR"/>
</dbReference>
<protein>
    <submittedName>
        <fullName evidence="2">D-threo-aldose 1-dehydrogenase</fullName>
    </submittedName>
</protein>
<gene>
    <name evidence="2" type="ORF">SAMN05428983_2941</name>
</gene>
<dbReference type="SUPFAM" id="SSF51430">
    <property type="entry name" value="NAD(P)-linked oxidoreductase"/>
    <property type="match status" value="1"/>
</dbReference>